<dbReference type="Gene3D" id="3.90.550.10">
    <property type="entry name" value="Spore Coat Polysaccharide Biosynthesis Protein SpsA, Chain A"/>
    <property type="match status" value="1"/>
</dbReference>
<keyword evidence="3" id="KW-1185">Reference proteome</keyword>
<gene>
    <name evidence="2" type="ordered locus">PTH_1532</name>
</gene>
<dbReference type="PANTHER" id="PTHR43777">
    <property type="entry name" value="MOLYBDENUM COFACTOR CYTIDYLYLTRANSFERASE"/>
    <property type="match status" value="1"/>
</dbReference>
<dbReference type="InterPro" id="IPR025877">
    <property type="entry name" value="MobA-like_NTP_Trfase"/>
</dbReference>
<dbReference type="CDD" id="cd04182">
    <property type="entry name" value="GT_2_like_f"/>
    <property type="match status" value="1"/>
</dbReference>
<dbReference type="SUPFAM" id="SSF53448">
    <property type="entry name" value="Nucleotide-diphospho-sugar transferases"/>
    <property type="match status" value="1"/>
</dbReference>
<evidence type="ECO:0000313" key="2">
    <source>
        <dbReference type="EMBL" id="BAF59713.1"/>
    </source>
</evidence>
<sequence length="197" mass="21173">MISAIILAAGMSKRMGRPKQLLRLGGKTMIRIIAENVVASKVDEVLVVTGCQGDSVAAEVSGLPVKVVHNPDFAEGQGVSLALGARNISKDASAILVLTSDQPLVSSSLINFLVEKFKKSSCLALRPVYNGMPGHPVIFSGFLREELVGLKGDEGARQILKKMGGGVNYWPVQDEAVVFDIDTPEDFETLRKRLNLL</sequence>
<accession>A5D216</accession>
<dbReference type="PANTHER" id="PTHR43777:SF1">
    <property type="entry name" value="MOLYBDENUM COFACTOR CYTIDYLYLTRANSFERASE"/>
    <property type="match status" value="1"/>
</dbReference>
<organism evidence="2 3">
    <name type="scientific">Pelotomaculum thermopropionicum (strain DSM 13744 / JCM 10971 / SI)</name>
    <dbReference type="NCBI Taxonomy" id="370438"/>
    <lineage>
        <taxon>Bacteria</taxon>
        <taxon>Bacillati</taxon>
        <taxon>Bacillota</taxon>
        <taxon>Clostridia</taxon>
        <taxon>Eubacteriales</taxon>
        <taxon>Desulfotomaculaceae</taxon>
        <taxon>Pelotomaculum</taxon>
    </lineage>
</organism>
<dbReference type="HOGENOM" id="CLU_061980_1_1_9"/>
<evidence type="ECO:0000313" key="3">
    <source>
        <dbReference type="Proteomes" id="UP000006556"/>
    </source>
</evidence>
<evidence type="ECO:0000259" key="1">
    <source>
        <dbReference type="Pfam" id="PF12804"/>
    </source>
</evidence>
<protein>
    <submittedName>
        <fullName evidence="2">Uncharacterized MobA-related protein</fullName>
    </submittedName>
</protein>
<dbReference type="STRING" id="370438.PTH_1532"/>
<name>A5D216_PELTS</name>
<dbReference type="Proteomes" id="UP000006556">
    <property type="component" value="Chromosome"/>
</dbReference>
<feature type="domain" description="MobA-like NTP transferase" evidence="1">
    <location>
        <begin position="4"/>
        <end position="163"/>
    </location>
</feature>
<dbReference type="InterPro" id="IPR029044">
    <property type="entry name" value="Nucleotide-diphossugar_trans"/>
</dbReference>
<proteinExistence type="predicted"/>
<dbReference type="eggNOG" id="COG2068">
    <property type="taxonomic scope" value="Bacteria"/>
</dbReference>
<dbReference type="KEGG" id="pth:PTH_1532"/>
<dbReference type="Pfam" id="PF12804">
    <property type="entry name" value="NTP_transf_3"/>
    <property type="match status" value="1"/>
</dbReference>
<dbReference type="GO" id="GO:0016779">
    <property type="term" value="F:nucleotidyltransferase activity"/>
    <property type="evidence" value="ECO:0007669"/>
    <property type="project" value="UniProtKB-ARBA"/>
</dbReference>
<reference evidence="3" key="1">
    <citation type="journal article" date="2008" name="Genome Res.">
        <title>The genome of Pelotomaculum thermopropionicum reveals niche-associated evolution in anaerobic microbiota.</title>
        <authorList>
            <person name="Kosaka T."/>
            <person name="Kato S."/>
            <person name="Shimoyama T."/>
            <person name="Ishii S."/>
            <person name="Abe T."/>
            <person name="Watanabe K."/>
        </authorList>
    </citation>
    <scope>NUCLEOTIDE SEQUENCE [LARGE SCALE GENOMIC DNA]</scope>
    <source>
        <strain evidence="3">DSM 13744 / JCM 10971 / SI</strain>
    </source>
</reference>
<dbReference type="AlphaFoldDB" id="A5D216"/>
<dbReference type="EMBL" id="AP009389">
    <property type="protein sequence ID" value="BAF59713.1"/>
    <property type="molecule type" value="Genomic_DNA"/>
</dbReference>